<accession>A0A7G6X921</accession>
<evidence type="ECO:0000313" key="1">
    <source>
        <dbReference type="EMBL" id="QNE22736.1"/>
    </source>
</evidence>
<dbReference type="InterPro" id="IPR012349">
    <property type="entry name" value="Split_barrel_FMN-bd"/>
</dbReference>
<dbReference type="InterPro" id="IPR024747">
    <property type="entry name" value="Pyridox_Oxase-rel"/>
</dbReference>
<organism evidence="1 2">
    <name type="scientific">Kribbella qitaiheensis</name>
    <dbReference type="NCBI Taxonomy" id="1544730"/>
    <lineage>
        <taxon>Bacteria</taxon>
        <taxon>Bacillati</taxon>
        <taxon>Actinomycetota</taxon>
        <taxon>Actinomycetes</taxon>
        <taxon>Propionibacteriales</taxon>
        <taxon>Kribbellaceae</taxon>
        <taxon>Kribbella</taxon>
    </lineage>
</organism>
<dbReference type="EMBL" id="CP043661">
    <property type="protein sequence ID" value="QNE22736.1"/>
    <property type="molecule type" value="Genomic_DNA"/>
</dbReference>
<dbReference type="Proteomes" id="UP000515563">
    <property type="component" value="Chromosome"/>
</dbReference>
<protein>
    <submittedName>
        <fullName evidence="1">Pyridoxamine 5'-phosphate oxidase family protein</fullName>
    </submittedName>
</protein>
<name>A0A7G6X921_9ACTN</name>
<proteinExistence type="predicted"/>
<gene>
    <name evidence="1" type="ORF">F1D05_02470</name>
</gene>
<dbReference type="AlphaFoldDB" id="A0A7G6X921"/>
<dbReference type="Pfam" id="PF12900">
    <property type="entry name" value="Pyridox_ox_2"/>
    <property type="match status" value="1"/>
</dbReference>
<keyword evidence="2" id="KW-1185">Reference proteome</keyword>
<reference evidence="2" key="1">
    <citation type="submission" date="2019-09" db="EMBL/GenBank/DDBJ databases">
        <title>Antimicrobial potential of Antarctic Bacteria.</title>
        <authorList>
            <person name="Benaud N."/>
            <person name="Edwards R.J."/>
            <person name="Ferrari B.C."/>
        </authorList>
    </citation>
    <scope>NUCLEOTIDE SEQUENCE [LARGE SCALE GENOMIC DNA]</scope>
    <source>
        <strain evidence="2">SPB151</strain>
    </source>
</reference>
<sequence>MLADAECLRLLSTVPIGRLVFTKGGLPAIRLVNFLVDGDAVIFATTDGDKYRAAERGDVVAFEADEIDADRHLGWTVTAAGHLSAIDTDEAELLRRALPLHPWAPNHDHHLIRLGIESLEGRRLVAWGSRPAALRGQHG</sequence>
<evidence type="ECO:0000313" key="2">
    <source>
        <dbReference type="Proteomes" id="UP000515563"/>
    </source>
</evidence>
<dbReference type="KEGG" id="kqi:F1D05_02470"/>
<dbReference type="SUPFAM" id="SSF50475">
    <property type="entry name" value="FMN-binding split barrel"/>
    <property type="match status" value="1"/>
</dbReference>
<dbReference type="Gene3D" id="2.30.110.10">
    <property type="entry name" value="Electron Transport, Fmn-binding Protein, Chain A"/>
    <property type="match status" value="1"/>
</dbReference>
<reference evidence="1 2" key="2">
    <citation type="journal article" date="2020" name="Microbiol. Resour. Announc.">
        <title>Antarctic desert soil bacteria exhibit high novel natural product potential, evaluated through long-read genome sequencing and comparative genomics.</title>
        <authorList>
            <person name="Benaud N."/>
            <person name="Edwards R.J."/>
            <person name="Amos T.G."/>
            <person name="D'Agostino P.M."/>
            <person name="Gutierrez-Chavez C."/>
            <person name="Montgomery K."/>
            <person name="Nicetic I."/>
            <person name="Ferrari B.C."/>
        </authorList>
    </citation>
    <scope>NUCLEOTIDE SEQUENCE [LARGE SCALE GENOMIC DNA]</scope>
    <source>
        <strain evidence="1 2">SPB151</strain>
    </source>
</reference>